<feature type="domain" description="Fungal lipase-type" evidence="2">
    <location>
        <begin position="269"/>
        <end position="431"/>
    </location>
</feature>
<evidence type="ECO:0000256" key="1">
    <source>
        <dbReference type="SAM" id="Phobius"/>
    </source>
</evidence>
<reference evidence="3" key="1">
    <citation type="submission" date="2021-06" db="EMBL/GenBank/DDBJ databases">
        <authorList>
            <person name="Kallberg Y."/>
            <person name="Tangrot J."/>
            <person name="Rosling A."/>
        </authorList>
    </citation>
    <scope>NUCLEOTIDE SEQUENCE</scope>
    <source>
        <strain evidence="3">CL551</strain>
    </source>
</reference>
<feature type="transmembrane region" description="Helical" evidence="1">
    <location>
        <begin position="97"/>
        <end position="120"/>
    </location>
</feature>
<organism evidence="3 4">
    <name type="scientific">Acaulospora morrowiae</name>
    <dbReference type="NCBI Taxonomy" id="94023"/>
    <lineage>
        <taxon>Eukaryota</taxon>
        <taxon>Fungi</taxon>
        <taxon>Fungi incertae sedis</taxon>
        <taxon>Mucoromycota</taxon>
        <taxon>Glomeromycotina</taxon>
        <taxon>Glomeromycetes</taxon>
        <taxon>Diversisporales</taxon>
        <taxon>Acaulosporaceae</taxon>
        <taxon>Acaulospora</taxon>
    </lineage>
</organism>
<evidence type="ECO:0000259" key="2">
    <source>
        <dbReference type="Pfam" id="PF01764"/>
    </source>
</evidence>
<dbReference type="GO" id="GO:0006629">
    <property type="term" value="P:lipid metabolic process"/>
    <property type="evidence" value="ECO:0007669"/>
    <property type="project" value="InterPro"/>
</dbReference>
<dbReference type="InterPro" id="IPR029058">
    <property type="entry name" value="AB_hydrolase_fold"/>
</dbReference>
<accession>A0A9N8ZYM6</accession>
<gene>
    <name evidence="3" type="ORF">AMORRO_LOCUS3720</name>
</gene>
<keyword evidence="4" id="KW-1185">Reference proteome</keyword>
<dbReference type="EMBL" id="CAJVPV010001876">
    <property type="protein sequence ID" value="CAG8510910.1"/>
    <property type="molecule type" value="Genomic_DNA"/>
</dbReference>
<dbReference type="AlphaFoldDB" id="A0A9N8ZYM6"/>
<name>A0A9N8ZYM6_9GLOM</name>
<dbReference type="Gene3D" id="3.40.50.1820">
    <property type="entry name" value="alpha/beta hydrolase"/>
    <property type="match status" value="1"/>
</dbReference>
<dbReference type="SUPFAM" id="SSF53474">
    <property type="entry name" value="alpha/beta-Hydrolases"/>
    <property type="match status" value="1"/>
</dbReference>
<evidence type="ECO:0000313" key="3">
    <source>
        <dbReference type="EMBL" id="CAG8510910.1"/>
    </source>
</evidence>
<evidence type="ECO:0000313" key="4">
    <source>
        <dbReference type="Proteomes" id="UP000789342"/>
    </source>
</evidence>
<keyword evidence="1" id="KW-1133">Transmembrane helix</keyword>
<feature type="transmembrane region" description="Helical" evidence="1">
    <location>
        <begin position="69"/>
        <end position="91"/>
    </location>
</feature>
<keyword evidence="1" id="KW-0472">Membrane</keyword>
<comment type="caution">
    <text evidence="3">The sequence shown here is derived from an EMBL/GenBank/DDBJ whole genome shotgun (WGS) entry which is preliminary data.</text>
</comment>
<sequence length="573" mass="66174">MTQPMETNFDTITPANDNITPANNPVSITDYQNFNIDPYRCMHLKDMSETKTWIPASARRNIFVYQPLSYLYFVIRLIIHLVLTLFFNWTFPLVNPLNFIVTFILFPGLAVVFFFAEIIFRIVNQVRSISKSTNTDTLKLWQSLSKYHVEDNLRKGLDSLNKDVDDSNSPEFNIDRAEFLLWADEAIISRDEGLVDKAYQKIIKLDKLNASAQSREVQEIVKLLDQSEEPVRERAKHFGLKFMSLTECNSVGGPYAGIFWSEDHNFIILSFKGTDALSLTQWLTNFSLHRMDARPYLFGEVHEGFYTSIFPDNTDDSVKFKNQYPAVRLTEAIKTKAAEINGRTQEPVNLWISGHSLGAALASLMHVRIFASPDSVGENVNLRGTYLFACPYVGDNDFAAHYKFLENQPKNATKNLWRIINDSDVVPRLAPGFHSSTLSHYLTKIDLFNFIGIGDEVKFFQDGGEPTSKRNLYIPKPETLIFPNQNFNFPRMISFLGLTETNDRTFLENFKNFFKFRKDEGILPVDRFIPLPFLNHFTYRHFVVMEKARKYWDRDNANVDENMIQNPRNSNPV</sequence>
<dbReference type="Proteomes" id="UP000789342">
    <property type="component" value="Unassembled WGS sequence"/>
</dbReference>
<dbReference type="Pfam" id="PF01764">
    <property type="entry name" value="Lipase_3"/>
    <property type="match status" value="1"/>
</dbReference>
<dbReference type="InterPro" id="IPR002921">
    <property type="entry name" value="Fungal_lipase-type"/>
</dbReference>
<keyword evidence="1" id="KW-0812">Transmembrane</keyword>
<dbReference type="InterPro" id="IPR051218">
    <property type="entry name" value="Sec_MonoDiacylglyc_Lipase"/>
</dbReference>
<dbReference type="OrthoDB" id="426718at2759"/>
<dbReference type="CDD" id="cd00519">
    <property type="entry name" value="Lipase_3"/>
    <property type="match status" value="1"/>
</dbReference>
<dbReference type="PANTHER" id="PTHR45856:SF24">
    <property type="entry name" value="FUNGAL LIPASE-LIKE DOMAIN-CONTAINING PROTEIN"/>
    <property type="match status" value="1"/>
</dbReference>
<dbReference type="PANTHER" id="PTHR45856">
    <property type="entry name" value="ALPHA/BETA-HYDROLASES SUPERFAMILY PROTEIN"/>
    <property type="match status" value="1"/>
</dbReference>
<protein>
    <submittedName>
        <fullName evidence="3">1022_t:CDS:1</fullName>
    </submittedName>
</protein>
<proteinExistence type="predicted"/>